<gene>
    <name evidence="2" type="ORF">CY34DRAFT_717870</name>
</gene>
<sequence>MSNASIDRHTSVHAHSPTSTTPVSHTSVPGAHLSAGPLARSPMILARPLACSRRDLCNDIDRHSLLAVSYPDSYSSAKKGVCWLNELVIKSQANDRRRRFLDVLI</sequence>
<reference evidence="2 3" key="1">
    <citation type="submission" date="2014-04" db="EMBL/GenBank/DDBJ databases">
        <authorList>
            <consortium name="DOE Joint Genome Institute"/>
            <person name="Kuo A."/>
            <person name="Ruytinx J."/>
            <person name="Rineau F."/>
            <person name="Colpaert J."/>
            <person name="Kohler A."/>
            <person name="Nagy L.G."/>
            <person name="Floudas D."/>
            <person name="Copeland A."/>
            <person name="Barry K.W."/>
            <person name="Cichocki N."/>
            <person name="Veneault-Fourrey C."/>
            <person name="LaButti K."/>
            <person name="Lindquist E.A."/>
            <person name="Lipzen A."/>
            <person name="Lundell T."/>
            <person name="Morin E."/>
            <person name="Murat C."/>
            <person name="Sun H."/>
            <person name="Tunlid A."/>
            <person name="Henrissat B."/>
            <person name="Grigoriev I.V."/>
            <person name="Hibbett D.S."/>
            <person name="Martin F."/>
            <person name="Nordberg H.P."/>
            <person name="Cantor M.N."/>
            <person name="Hua S.X."/>
        </authorList>
    </citation>
    <scope>NUCLEOTIDE SEQUENCE [LARGE SCALE GENOMIC DNA]</scope>
    <source>
        <strain evidence="2 3">UH-Slu-Lm8-n1</strain>
    </source>
</reference>
<organism evidence="2 3">
    <name type="scientific">Suillus luteus UH-Slu-Lm8-n1</name>
    <dbReference type="NCBI Taxonomy" id="930992"/>
    <lineage>
        <taxon>Eukaryota</taxon>
        <taxon>Fungi</taxon>
        <taxon>Dikarya</taxon>
        <taxon>Basidiomycota</taxon>
        <taxon>Agaricomycotina</taxon>
        <taxon>Agaricomycetes</taxon>
        <taxon>Agaricomycetidae</taxon>
        <taxon>Boletales</taxon>
        <taxon>Suillineae</taxon>
        <taxon>Suillaceae</taxon>
        <taxon>Suillus</taxon>
    </lineage>
</organism>
<proteinExistence type="predicted"/>
<dbReference type="HOGENOM" id="CLU_2238402_0_0_1"/>
<reference evidence="3" key="2">
    <citation type="submission" date="2015-01" db="EMBL/GenBank/DDBJ databases">
        <title>Evolutionary Origins and Diversification of the Mycorrhizal Mutualists.</title>
        <authorList>
            <consortium name="DOE Joint Genome Institute"/>
            <consortium name="Mycorrhizal Genomics Consortium"/>
            <person name="Kohler A."/>
            <person name="Kuo A."/>
            <person name="Nagy L.G."/>
            <person name="Floudas D."/>
            <person name="Copeland A."/>
            <person name="Barry K.W."/>
            <person name="Cichocki N."/>
            <person name="Veneault-Fourrey C."/>
            <person name="LaButti K."/>
            <person name="Lindquist E.A."/>
            <person name="Lipzen A."/>
            <person name="Lundell T."/>
            <person name="Morin E."/>
            <person name="Murat C."/>
            <person name="Riley R."/>
            <person name="Ohm R."/>
            <person name="Sun H."/>
            <person name="Tunlid A."/>
            <person name="Henrissat B."/>
            <person name="Grigoriev I.V."/>
            <person name="Hibbett D.S."/>
            <person name="Martin F."/>
        </authorList>
    </citation>
    <scope>NUCLEOTIDE SEQUENCE [LARGE SCALE GENOMIC DNA]</scope>
    <source>
        <strain evidence="3">UH-Slu-Lm8-n1</strain>
    </source>
</reference>
<name>A0A0C9ZV72_9AGAM</name>
<dbReference type="Proteomes" id="UP000054485">
    <property type="component" value="Unassembled WGS sequence"/>
</dbReference>
<keyword evidence="3" id="KW-1185">Reference proteome</keyword>
<dbReference type="EMBL" id="KN835973">
    <property type="protein sequence ID" value="KIK33306.1"/>
    <property type="molecule type" value="Genomic_DNA"/>
</dbReference>
<accession>A0A0C9ZV72</accession>
<evidence type="ECO:0000313" key="3">
    <source>
        <dbReference type="Proteomes" id="UP000054485"/>
    </source>
</evidence>
<protein>
    <submittedName>
        <fullName evidence="2">Uncharacterized protein</fullName>
    </submittedName>
</protein>
<dbReference type="InParanoid" id="A0A0C9ZV72"/>
<evidence type="ECO:0000256" key="1">
    <source>
        <dbReference type="SAM" id="MobiDB-lite"/>
    </source>
</evidence>
<evidence type="ECO:0000313" key="2">
    <source>
        <dbReference type="EMBL" id="KIK33306.1"/>
    </source>
</evidence>
<feature type="compositionally biased region" description="Basic and acidic residues" evidence="1">
    <location>
        <begin position="1"/>
        <end position="10"/>
    </location>
</feature>
<dbReference type="AlphaFoldDB" id="A0A0C9ZV72"/>
<feature type="compositionally biased region" description="Low complexity" evidence="1">
    <location>
        <begin position="15"/>
        <end position="29"/>
    </location>
</feature>
<feature type="region of interest" description="Disordered" evidence="1">
    <location>
        <begin position="1"/>
        <end position="36"/>
    </location>
</feature>